<evidence type="ECO:0000313" key="4">
    <source>
        <dbReference type="EMBL" id="KAH9829815.1"/>
    </source>
</evidence>
<gene>
    <name evidence="4" type="ORF">C8Q71DRAFT_799592</name>
</gene>
<dbReference type="PANTHER" id="PTHR43433:SF5">
    <property type="entry name" value="AB HYDROLASE-1 DOMAIN-CONTAINING PROTEIN"/>
    <property type="match status" value="1"/>
</dbReference>
<dbReference type="InterPro" id="IPR005945">
    <property type="entry name" value="Pro_imino_pep"/>
</dbReference>
<dbReference type="InterPro" id="IPR002410">
    <property type="entry name" value="Peptidase_S33"/>
</dbReference>
<dbReference type="PRINTS" id="PR00793">
    <property type="entry name" value="PROAMNOPTASE"/>
</dbReference>
<dbReference type="GeneID" id="72006629"/>
<dbReference type="InterPro" id="IPR050471">
    <property type="entry name" value="AB_hydrolase"/>
</dbReference>
<dbReference type="InterPro" id="IPR029058">
    <property type="entry name" value="AB_hydrolase_fold"/>
</dbReference>
<dbReference type="NCBIfam" id="TIGR01250">
    <property type="entry name" value="pro_imino_pep_2"/>
    <property type="match status" value="1"/>
</dbReference>
<feature type="domain" description="AB hydrolase-1" evidence="3">
    <location>
        <begin position="37"/>
        <end position="282"/>
    </location>
</feature>
<dbReference type="Proteomes" id="UP000814176">
    <property type="component" value="Unassembled WGS sequence"/>
</dbReference>
<sequence length="300" mass="34152">MENCVPDREGFASFVIDGEVHQTWYRIVGDVPTRSRPPLIILHGGPGLSHDYLLPLCDLATYGSIPVIFYDQLGNGRSTCLPDKPQSFWNMGLFMDELDNLIAHLGIGEAFDILGQSYGGMLGAQYVVERQPPGLRHLILSNSFASMDLWNQSLAQLAQAFPPEVQEGLRLGISDPPKYEFGLMKFYEVHGCTVQPFPAEFSRTFEYVFGDNRDLTVAAAMFPYLQGWSIFDRLHLIKVPTFVVNGRADFAQEFAARPFFERIPKAKWLTFEQSSHMPFWEERDSYMREIRSFLELTDST</sequence>
<dbReference type="SUPFAM" id="SSF53474">
    <property type="entry name" value="alpha/beta-Hydrolases"/>
    <property type="match status" value="1"/>
</dbReference>
<evidence type="ECO:0000313" key="5">
    <source>
        <dbReference type="Proteomes" id="UP000814176"/>
    </source>
</evidence>
<protein>
    <submittedName>
        <fullName evidence="4">Proline iminopeptidase</fullName>
    </submittedName>
</protein>
<dbReference type="RefSeq" id="XP_047773178.1">
    <property type="nucleotide sequence ID" value="XM_047925897.1"/>
</dbReference>
<name>A0ABQ8JZJ2_9APHY</name>
<reference evidence="4 5" key="1">
    <citation type="journal article" date="2021" name="Environ. Microbiol.">
        <title>Gene family expansions and transcriptome signatures uncover fungal adaptations to wood decay.</title>
        <authorList>
            <person name="Hage H."/>
            <person name="Miyauchi S."/>
            <person name="Viragh M."/>
            <person name="Drula E."/>
            <person name="Min B."/>
            <person name="Chaduli D."/>
            <person name="Navarro D."/>
            <person name="Favel A."/>
            <person name="Norest M."/>
            <person name="Lesage-Meessen L."/>
            <person name="Balint B."/>
            <person name="Merenyi Z."/>
            <person name="de Eugenio L."/>
            <person name="Morin E."/>
            <person name="Martinez A.T."/>
            <person name="Baldrian P."/>
            <person name="Stursova M."/>
            <person name="Martinez M.J."/>
            <person name="Novotny C."/>
            <person name="Magnuson J.K."/>
            <person name="Spatafora J.W."/>
            <person name="Maurice S."/>
            <person name="Pangilinan J."/>
            <person name="Andreopoulos W."/>
            <person name="LaButti K."/>
            <person name="Hundley H."/>
            <person name="Na H."/>
            <person name="Kuo A."/>
            <person name="Barry K."/>
            <person name="Lipzen A."/>
            <person name="Henrissat B."/>
            <person name="Riley R."/>
            <person name="Ahrendt S."/>
            <person name="Nagy L.G."/>
            <person name="Grigoriev I.V."/>
            <person name="Martin F."/>
            <person name="Rosso M.N."/>
        </authorList>
    </citation>
    <scope>NUCLEOTIDE SEQUENCE [LARGE SCALE GENOMIC DNA]</scope>
    <source>
        <strain evidence="4 5">CIRM-BRFM 1785</strain>
    </source>
</reference>
<evidence type="ECO:0000256" key="2">
    <source>
        <dbReference type="ARBA" id="ARBA00022801"/>
    </source>
</evidence>
<dbReference type="InterPro" id="IPR000073">
    <property type="entry name" value="AB_hydrolase_1"/>
</dbReference>
<dbReference type="Gene3D" id="3.40.50.1820">
    <property type="entry name" value="alpha/beta hydrolase"/>
    <property type="match status" value="1"/>
</dbReference>
<proteinExistence type="inferred from homology"/>
<comment type="caution">
    <text evidence="4">The sequence shown here is derived from an EMBL/GenBank/DDBJ whole genome shotgun (WGS) entry which is preliminary data.</text>
</comment>
<evidence type="ECO:0000256" key="1">
    <source>
        <dbReference type="ARBA" id="ARBA00010088"/>
    </source>
</evidence>
<comment type="similarity">
    <text evidence="1">Belongs to the peptidase S33 family.</text>
</comment>
<evidence type="ECO:0000259" key="3">
    <source>
        <dbReference type="Pfam" id="PF00561"/>
    </source>
</evidence>
<dbReference type="EMBL" id="JADCUA010000035">
    <property type="protein sequence ID" value="KAH9829815.1"/>
    <property type="molecule type" value="Genomic_DNA"/>
</dbReference>
<dbReference type="PIRSF" id="PIRSF005539">
    <property type="entry name" value="Pept_S33_TRI_F1"/>
    <property type="match status" value="1"/>
</dbReference>
<accession>A0ABQ8JZJ2</accession>
<dbReference type="Pfam" id="PF00561">
    <property type="entry name" value="Abhydrolase_1"/>
    <property type="match status" value="1"/>
</dbReference>
<keyword evidence="2" id="KW-0378">Hydrolase</keyword>
<organism evidence="4 5">
    <name type="scientific">Rhodofomes roseus</name>
    <dbReference type="NCBI Taxonomy" id="34475"/>
    <lineage>
        <taxon>Eukaryota</taxon>
        <taxon>Fungi</taxon>
        <taxon>Dikarya</taxon>
        <taxon>Basidiomycota</taxon>
        <taxon>Agaricomycotina</taxon>
        <taxon>Agaricomycetes</taxon>
        <taxon>Polyporales</taxon>
        <taxon>Rhodofomes</taxon>
    </lineage>
</organism>
<dbReference type="PANTHER" id="PTHR43433">
    <property type="entry name" value="HYDROLASE, ALPHA/BETA FOLD FAMILY PROTEIN"/>
    <property type="match status" value="1"/>
</dbReference>
<keyword evidence="5" id="KW-1185">Reference proteome</keyword>